<reference evidence="7" key="1">
    <citation type="submission" date="2018-01" db="EMBL/GenBank/DDBJ databases">
        <authorList>
            <person name="Mao J.F."/>
        </authorList>
    </citation>
    <scope>NUCLEOTIDE SEQUENCE</scope>
    <source>
        <strain evidence="7">Huo1</strain>
        <tissue evidence="7">Leaf</tissue>
    </source>
</reference>
<dbReference type="SUPFAM" id="SSF111331">
    <property type="entry name" value="NAD kinase/diacylglycerol kinase-like"/>
    <property type="match status" value="1"/>
</dbReference>
<sequence>MLDDGLLKIVGFKDAWHGLVLLTPNGHGTRLAQTNRIRFEFQRGEAEDTYMRIDGEPWRQPLPVVDDDIVVVEISHHAHVKMLATNECKSKSILDTSSLPSSPMAHDDDKDSDKEEEATADELRKLELQTPSGFQMMLTYLTSVNSLLHCFLRTSTVTVLPEILKERQHITLHNVENQNIYNHQIGCS</sequence>
<dbReference type="GO" id="GO:0005524">
    <property type="term" value="F:ATP binding"/>
    <property type="evidence" value="ECO:0007669"/>
    <property type="project" value="UniProtKB-KW"/>
</dbReference>
<proteinExistence type="predicted"/>
<comment type="caution">
    <text evidence="7">The sequence shown here is derived from an EMBL/GenBank/DDBJ whole genome shotgun (WGS) entry which is preliminary data.</text>
</comment>
<evidence type="ECO:0000313" key="7">
    <source>
        <dbReference type="EMBL" id="KAG6420444.1"/>
    </source>
</evidence>
<dbReference type="GO" id="GO:0007200">
    <property type="term" value="P:phospholipase C-activating G protein-coupled receptor signaling pathway"/>
    <property type="evidence" value="ECO:0007669"/>
    <property type="project" value="InterPro"/>
</dbReference>
<organism evidence="7">
    <name type="scientific">Salvia splendens</name>
    <name type="common">Scarlet sage</name>
    <dbReference type="NCBI Taxonomy" id="180675"/>
    <lineage>
        <taxon>Eukaryota</taxon>
        <taxon>Viridiplantae</taxon>
        <taxon>Streptophyta</taxon>
        <taxon>Embryophyta</taxon>
        <taxon>Tracheophyta</taxon>
        <taxon>Spermatophyta</taxon>
        <taxon>Magnoliopsida</taxon>
        <taxon>eudicotyledons</taxon>
        <taxon>Gunneridae</taxon>
        <taxon>Pentapetalae</taxon>
        <taxon>asterids</taxon>
        <taxon>lamiids</taxon>
        <taxon>Lamiales</taxon>
        <taxon>Lamiaceae</taxon>
        <taxon>Nepetoideae</taxon>
        <taxon>Mentheae</taxon>
        <taxon>Salviinae</taxon>
        <taxon>Salvia</taxon>
        <taxon>Salvia subgen. Calosphace</taxon>
        <taxon>core Calosphace</taxon>
    </lineage>
</organism>
<evidence type="ECO:0000256" key="4">
    <source>
        <dbReference type="ARBA" id="ARBA00022840"/>
    </source>
</evidence>
<dbReference type="InterPro" id="IPR037607">
    <property type="entry name" value="DGK"/>
</dbReference>
<accession>A0A8X8XX25</accession>
<dbReference type="GO" id="GO:0004143">
    <property type="term" value="F:ATP-dependent diacylglycerol kinase activity"/>
    <property type="evidence" value="ECO:0007669"/>
    <property type="project" value="InterPro"/>
</dbReference>
<gene>
    <name evidence="7" type="ORF">SASPL_116971</name>
</gene>
<dbReference type="AlphaFoldDB" id="A0A8X8XX25"/>
<feature type="region of interest" description="Disordered" evidence="5">
    <location>
        <begin position="94"/>
        <end position="119"/>
    </location>
</feature>
<evidence type="ECO:0000313" key="8">
    <source>
        <dbReference type="Proteomes" id="UP000298416"/>
    </source>
</evidence>
<evidence type="ECO:0000256" key="5">
    <source>
        <dbReference type="SAM" id="MobiDB-lite"/>
    </source>
</evidence>
<keyword evidence="3" id="KW-0418">Kinase</keyword>
<feature type="domain" description="Diacylglycerol kinase accessory" evidence="6">
    <location>
        <begin position="2"/>
        <end position="57"/>
    </location>
</feature>
<dbReference type="EMBL" id="PNBA02000006">
    <property type="protein sequence ID" value="KAG6420444.1"/>
    <property type="molecule type" value="Genomic_DNA"/>
</dbReference>
<evidence type="ECO:0000256" key="1">
    <source>
        <dbReference type="ARBA" id="ARBA00022679"/>
    </source>
</evidence>
<protein>
    <recommendedName>
        <fullName evidence="6">Diacylglycerol kinase accessory domain-containing protein</fullName>
    </recommendedName>
</protein>
<reference evidence="7" key="2">
    <citation type="submission" date="2020-08" db="EMBL/GenBank/DDBJ databases">
        <title>Plant Genome Project.</title>
        <authorList>
            <person name="Zhang R.-G."/>
        </authorList>
    </citation>
    <scope>NUCLEOTIDE SEQUENCE</scope>
    <source>
        <strain evidence="7">Huo1</strain>
        <tissue evidence="7">Leaf</tissue>
    </source>
</reference>
<keyword evidence="8" id="KW-1185">Reference proteome</keyword>
<dbReference type="PANTHER" id="PTHR11255">
    <property type="entry name" value="DIACYLGLYCEROL KINASE"/>
    <property type="match status" value="1"/>
</dbReference>
<keyword evidence="4" id="KW-0067">ATP-binding</keyword>
<keyword evidence="1" id="KW-0808">Transferase</keyword>
<dbReference type="PANTHER" id="PTHR11255:SF98">
    <property type="entry name" value="DIACYLGLYCEROL KINASE 5"/>
    <property type="match status" value="1"/>
</dbReference>
<dbReference type="GO" id="GO:0016020">
    <property type="term" value="C:membrane"/>
    <property type="evidence" value="ECO:0007669"/>
    <property type="project" value="TreeGrafter"/>
</dbReference>
<evidence type="ECO:0000256" key="2">
    <source>
        <dbReference type="ARBA" id="ARBA00022741"/>
    </source>
</evidence>
<keyword evidence="2" id="KW-0547">Nucleotide-binding</keyword>
<name>A0A8X8XX25_SALSN</name>
<dbReference type="Pfam" id="PF00609">
    <property type="entry name" value="DAGK_acc"/>
    <property type="match status" value="1"/>
</dbReference>
<evidence type="ECO:0000259" key="6">
    <source>
        <dbReference type="Pfam" id="PF00609"/>
    </source>
</evidence>
<evidence type="ECO:0000256" key="3">
    <source>
        <dbReference type="ARBA" id="ARBA00022777"/>
    </source>
</evidence>
<dbReference type="InterPro" id="IPR016064">
    <property type="entry name" value="NAD/diacylglycerol_kinase_sf"/>
</dbReference>
<dbReference type="InterPro" id="IPR000756">
    <property type="entry name" value="Diacylglycerol_kin_accessory"/>
</dbReference>
<dbReference type="Proteomes" id="UP000298416">
    <property type="component" value="Unassembled WGS sequence"/>
</dbReference>